<dbReference type="Pfam" id="PF13489">
    <property type="entry name" value="Methyltransf_23"/>
    <property type="match status" value="1"/>
</dbReference>
<evidence type="ECO:0000313" key="4">
    <source>
        <dbReference type="Proteomes" id="UP001446871"/>
    </source>
</evidence>
<dbReference type="PANTHER" id="PTHR43591">
    <property type="entry name" value="METHYLTRANSFERASE"/>
    <property type="match status" value="1"/>
</dbReference>
<evidence type="ECO:0000256" key="1">
    <source>
        <dbReference type="ARBA" id="ARBA00038158"/>
    </source>
</evidence>
<feature type="region of interest" description="Disordered" evidence="2">
    <location>
        <begin position="1"/>
        <end position="22"/>
    </location>
</feature>
<dbReference type="CDD" id="cd02440">
    <property type="entry name" value="AdoMet_MTases"/>
    <property type="match status" value="1"/>
</dbReference>
<organism evidence="3 4">
    <name type="scientific">Apiospora saccharicola</name>
    <dbReference type="NCBI Taxonomy" id="335842"/>
    <lineage>
        <taxon>Eukaryota</taxon>
        <taxon>Fungi</taxon>
        <taxon>Dikarya</taxon>
        <taxon>Ascomycota</taxon>
        <taxon>Pezizomycotina</taxon>
        <taxon>Sordariomycetes</taxon>
        <taxon>Xylariomycetidae</taxon>
        <taxon>Amphisphaeriales</taxon>
        <taxon>Apiosporaceae</taxon>
        <taxon>Apiospora</taxon>
    </lineage>
</organism>
<accession>A0ABR1WKW7</accession>
<dbReference type="InterPro" id="IPR029063">
    <property type="entry name" value="SAM-dependent_MTases_sf"/>
</dbReference>
<comment type="similarity">
    <text evidence="1">Belongs to the methyltransferase superfamily. LaeA methyltransferase family.</text>
</comment>
<dbReference type="EMBL" id="JAQQWM010000001">
    <property type="protein sequence ID" value="KAK8084176.1"/>
    <property type="molecule type" value="Genomic_DNA"/>
</dbReference>
<protein>
    <recommendedName>
        <fullName evidence="5">Methyltransferase domain-containing protein</fullName>
    </recommendedName>
</protein>
<evidence type="ECO:0000313" key="3">
    <source>
        <dbReference type="EMBL" id="KAK8084176.1"/>
    </source>
</evidence>
<dbReference type="PANTHER" id="PTHR43591:SF102">
    <property type="entry name" value="S-ADENOSYL-L-METHIONINE-DEPENDENT METHYLTRANSFERASE"/>
    <property type="match status" value="1"/>
</dbReference>
<proteinExistence type="inferred from homology"/>
<reference evidence="3 4" key="1">
    <citation type="submission" date="2023-01" db="EMBL/GenBank/DDBJ databases">
        <title>Analysis of 21 Apiospora genomes using comparative genomics revels a genus with tremendous synthesis potential of carbohydrate active enzymes and secondary metabolites.</title>
        <authorList>
            <person name="Sorensen T."/>
        </authorList>
    </citation>
    <scope>NUCLEOTIDE SEQUENCE [LARGE SCALE GENOMIC DNA]</scope>
    <source>
        <strain evidence="3 4">CBS 83171</strain>
    </source>
</reference>
<name>A0ABR1WKW7_9PEZI</name>
<evidence type="ECO:0008006" key="5">
    <source>
        <dbReference type="Google" id="ProtNLM"/>
    </source>
</evidence>
<dbReference type="SUPFAM" id="SSF53335">
    <property type="entry name" value="S-adenosyl-L-methionine-dependent methyltransferases"/>
    <property type="match status" value="1"/>
</dbReference>
<comment type="caution">
    <text evidence="3">The sequence shown here is derived from an EMBL/GenBank/DDBJ whole genome shotgun (WGS) entry which is preliminary data.</text>
</comment>
<dbReference type="Proteomes" id="UP001446871">
    <property type="component" value="Unassembled WGS sequence"/>
</dbReference>
<dbReference type="Gene3D" id="3.40.50.150">
    <property type="entry name" value="Vaccinia Virus protein VP39"/>
    <property type="match status" value="1"/>
</dbReference>
<gene>
    <name evidence="3" type="ORF">PG996_002957</name>
</gene>
<evidence type="ECO:0000256" key="2">
    <source>
        <dbReference type="SAM" id="MobiDB-lite"/>
    </source>
</evidence>
<keyword evidence="4" id="KW-1185">Reference proteome</keyword>
<sequence length="578" mass="64401">MDHNNNSIGPGRRTESAPGDLSYLETEDGIGAIPVHQPGEDGLSLFENQLLVPPSMVLRSQPVDSNLEMTLGEYAAPGANEPLGPEPAANEPALATSSLPSVKPVSMIPEDFPLFDEFARASSGASVVEPDSVAWENGRTYHGYKEGKYHLPNDAKEQDRLDVQHAGMTLLLGGQLAVAPFEKVPENVLDVATGTGIWALEYDLSAIQPDPDVPNCTFIKDDAEDPWEFGRIRFDYVHLRFVVTCFNDHHGVLNQAFENLKPGGWIEYQDTAPVLMSPHPDWQGEKAKKSQSPLTAGFRFPAGRLLINHAGSAFKEWSDRFIEGARLLGRDLHVPNHYKDWLTEAGFVDVTETKFMIPYGPWHRNERLNNAGSFFLDSAMNGLRGTGWKFLGETGLSGDEIERLVERAKSEVLDTKFRWRAPGKGKWKQQKSKWLGIYDMGKDVLTPASTAVEESLDDIVGLQVQFAGKWCSSCNWQYFQAPSPSNSSQPQPPDHPNLLDGAFNVLVLLWPPPLPQQWSFWGNRYFPGAEWAMCSQCDQSNCDATGLPAIFTFRINTIDCQRDPFLFLLLSNLRDWLP</sequence>